<protein>
    <submittedName>
        <fullName evidence="1">Uncharacterized protein</fullName>
    </submittedName>
</protein>
<dbReference type="Proteomes" id="UP001163603">
    <property type="component" value="Chromosome 3"/>
</dbReference>
<sequence>MSASRKAWFVAASIGAVEALKDQVGICRWNYAIRSLQQHAKNNLRSFSQAKTISSTSSSSSSKKVYEEMACGKVKKSEACMDKVMDLNSWGPSTVRF</sequence>
<keyword evidence="2" id="KW-1185">Reference proteome</keyword>
<evidence type="ECO:0000313" key="2">
    <source>
        <dbReference type="Proteomes" id="UP001163603"/>
    </source>
</evidence>
<organism evidence="1 2">
    <name type="scientific">Pistacia integerrima</name>
    <dbReference type="NCBI Taxonomy" id="434235"/>
    <lineage>
        <taxon>Eukaryota</taxon>
        <taxon>Viridiplantae</taxon>
        <taxon>Streptophyta</taxon>
        <taxon>Embryophyta</taxon>
        <taxon>Tracheophyta</taxon>
        <taxon>Spermatophyta</taxon>
        <taxon>Magnoliopsida</taxon>
        <taxon>eudicotyledons</taxon>
        <taxon>Gunneridae</taxon>
        <taxon>Pentapetalae</taxon>
        <taxon>rosids</taxon>
        <taxon>malvids</taxon>
        <taxon>Sapindales</taxon>
        <taxon>Anacardiaceae</taxon>
        <taxon>Pistacia</taxon>
    </lineage>
</organism>
<gene>
    <name evidence="1" type="ORF">Pint_04417</name>
</gene>
<name>A0ACC0ZAD0_9ROSI</name>
<comment type="caution">
    <text evidence="1">The sequence shown here is derived from an EMBL/GenBank/DDBJ whole genome shotgun (WGS) entry which is preliminary data.</text>
</comment>
<proteinExistence type="predicted"/>
<dbReference type="EMBL" id="CM047738">
    <property type="protein sequence ID" value="KAJ0046828.1"/>
    <property type="molecule type" value="Genomic_DNA"/>
</dbReference>
<reference evidence="2" key="1">
    <citation type="journal article" date="2023" name="G3 (Bethesda)">
        <title>Genome assembly and association tests identify interacting loci associated with vigor, precocity, and sex in interspecific pistachio rootstocks.</title>
        <authorList>
            <person name="Palmer W."/>
            <person name="Jacygrad E."/>
            <person name="Sagayaradj S."/>
            <person name="Cavanaugh K."/>
            <person name="Han R."/>
            <person name="Bertier L."/>
            <person name="Beede B."/>
            <person name="Kafkas S."/>
            <person name="Golino D."/>
            <person name="Preece J."/>
            <person name="Michelmore R."/>
        </authorList>
    </citation>
    <scope>NUCLEOTIDE SEQUENCE [LARGE SCALE GENOMIC DNA]</scope>
</reference>
<evidence type="ECO:0000313" key="1">
    <source>
        <dbReference type="EMBL" id="KAJ0046828.1"/>
    </source>
</evidence>
<accession>A0ACC0ZAD0</accession>